<dbReference type="Pfam" id="PF10342">
    <property type="entry name" value="Kre9_KNH"/>
    <property type="match status" value="1"/>
</dbReference>
<evidence type="ECO:0000259" key="4">
    <source>
        <dbReference type="Pfam" id="PF10342"/>
    </source>
</evidence>
<dbReference type="InterPro" id="IPR018466">
    <property type="entry name" value="Kre9/Knh1-like_N"/>
</dbReference>
<evidence type="ECO:0000256" key="1">
    <source>
        <dbReference type="ARBA" id="ARBA00022729"/>
    </source>
</evidence>
<name>A0A0C2Y486_HEBCY</name>
<dbReference type="EMBL" id="KN831812">
    <property type="protein sequence ID" value="KIM35887.1"/>
    <property type="molecule type" value="Genomic_DNA"/>
</dbReference>
<reference evidence="5 6" key="1">
    <citation type="submission" date="2014-04" db="EMBL/GenBank/DDBJ databases">
        <authorList>
            <consortium name="DOE Joint Genome Institute"/>
            <person name="Kuo A."/>
            <person name="Gay G."/>
            <person name="Dore J."/>
            <person name="Kohler A."/>
            <person name="Nagy L.G."/>
            <person name="Floudas D."/>
            <person name="Copeland A."/>
            <person name="Barry K.W."/>
            <person name="Cichocki N."/>
            <person name="Veneault-Fourrey C."/>
            <person name="LaButti K."/>
            <person name="Lindquist E.A."/>
            <person name="Lipzen A."/>
            <person name="Lundell T."/>
            <person name="Morin E."/>
            <person name="Murat C."/>
            <person name="Sun H."/>
            <person name="Tunlid A."/>
            <person name="Henrissat B."/>
            <person name="Grigoriev I.V."/>
            <person name="Hibbett D.S."/>
            <person name="Martin F."/>
            <person name="Nordberg H.P."/>
            <person name="Cantor M.N."/>
            <person name="Hua S.X."/>
        </authorList>
    </citation>
    <scope>NUCLEOTIDE SEQUENCE [LARGE SCALE GENOMIC DNA]</scope>
    <source>
        <strain evidence="6">h7</strain>
    </source>
</reference>
<reference evidence="6" key="2">
    <citation type="submission" date="2015-01" db="EMBL/GenBank/DDBJ databases">
        <title>Evolutionary Origins and Diversification of the Mycorrhizal Mutualists.</title>
        <authorList>
            <consortium name="DOE Joint Genome Institute"/>
            <consortium name="Mycorrhizal Genomics Consortium"/>
            <person name="Kohler A."/>
            <person name="Kuo A."/>
            <person name="Nagy L.G."/>
            <person name="Floudas D."/>
            <person name="Copeland A."/>
            <person name="Barry K.W."/>
            <person name="Cichocki N."/>
            <person name="Veneault-Fourrey C."/>
            <person name="LaButti K."/>
            <person name="Lindquist E.A."/>
            <person name="Lipzen A."/>
            <person name="Lundell T."/>
            <person name="Morin E."/>
            <person name="Murat C."/>
            <person name="Riley R."/>
            <person name="Ohm R."/>
            <person name="Sun H."/>
            <person name="Tunlid A."/>
            <person name="Henrissat B."/>
            <person name="Grigoriev I.V."/>
            <person name="Hibbett D.S."/>
            <person name="Martin F."/>
        </authorList>
    </citation>
    <scope>NUCLEOTIDE SEQUENCE [LARGE SCALE GENOMIC DNA]</scope>
    <source>
        <strain evidence="6">h7</strain>
    </source>
</reference>
<accession>A0A0C2Y486</accession>
<keyword evidence="6" id="KW-1185">Reference proteome</keyword>
<feature type="region of interest" description="Disordered" evidence="2">
    <location>
        <begin position="165"/>
        <end position="207"/>
    </location>
</feature>
<evidence type="ECO:0000313" key="6">
    <source>
        <dbReference type="Proteomes" id="UP000053424"/>
    </source>
</evidence>
<organism evidence="5 6">
    <name type="scientific">Hebeloma cylindrosporum</name>
    <dbReference type="NCBI Taxonomy" id="76867"/>
    <lineage>
        <taxon>Eukaryota</taxon>
        <taxon>Fungi</taxon>
        <taxon>Dikarya</taxon>
        <taxon>Basidiomycota</taxon>
        <taxon>Agaricomycotina</taxon>
        <taxon>Agaricomycetes</taxon>
        <taxon>Agaricomycetidae</taxon>
        <taxon>Agaricales</taxon>
        <taxon>Agaricineae</taxon>
        <taxon>Hymenogastraceae</taxon>
        <taxon>Hebeloma</taxon>
    </lineage>
</organism>
<dbReference type="STRING" id="686832.A0A0C2Y486"/>
<dbReference type="Proteomes" id="UP000053424">
    <property type="component" value="Unassembled WGS sequence"/>
</dbReference>
<dbReference type="AlphaFoldDB" id="A0A0C2Y486"/>
<evidence type="ECO:0000313" key="5">
    <source>
        <dbReference type="EMBL" id="KIM35887.1"/>
    </source>
</evidence>
<sequence>MFAAQLFTTVLAFLAVGVQATPLFRRDVIVPKITNPKAGAVWPVGSVQTVTWDTSNFPPDSQITNPIGKVILGFDENDSLNLAFEHPLAQNFKLRDGSVKITVPNVPLRTDYLIVLMGDSGNTSPQFAITSISAPGSSASGSSTIDAVVTTSTLITTPIPITGSVITGGTSSDTPSPATDSSAAPLPTSTTPLSSSTTSGSAASSSGTSAASTSGAWSLHAPQRLSFKALSLCMASMIIFIMV</sequence>
<feature type="domain" description="Yeast cell wall synthesis Kre9/Knh1-like N-terminal" evidence="4">
    <location>
        <begin position="35"/>
        <end position="128"/>
    </location>
</feature>
<feature type="chain" id="PRO_5002158995" description="Yeast cell wall synthesis Kre9/Knh1-like N-terminal domain-containing protein" evidence="3">
    <location>
        <begin position="21"/>
        <end position="243"/>
    </location>
</feature>
<gene>
    <name evidence="5" type="ORF">M413DRAFT_14272</name>
</gene>
<dbReference type="HOGENOM" id="CLU_083660_0_0_1"/>
<proteinExistence type="predicted"/>
<keyword evidence="1 3" id="KW-0732">Signal</keyword>
<protein>
    <recommendedName>
        <fullName evidence="4">Yeast cell wall synthesis Kre9/Knh1-like N-terminal domain-containing protein</fullName>
    </recommendedName>
</protein>
<feature type="signal peptide" evidence="3">
    <location>
        <begin position="1"/>
        <end position="20"/>
    </location>
</feature>
<evidence type="ECO:0000256" key="2">
    <source>
        <dbReference type="SAM" id="MobiDB-lite"/>
    </source>
</evidence>
<dbReference type="OrthoDB" id="3199367at2759"/>
<evidence type="ECO:0000256" key="3">
    <source>
        <dbReference type="SAM" id="SignalP"/>
    </source>
</evidence>